<feature type="region of interest" description="Disordered" evidence="5">
    <location>
        <begin position="41"/>
        <end position="66"/>
    </location>
</feature>
<evidence type="ECO:0000259" key="7">
    <source>
        <dbReference type="Pfam" id="PF08621"/>
    </source>
</evidence>
<evidence type="ECO:0000256" key="1">
    <source>
        <dbReference type="ARBA" id="ARBA00004123"/>
    </source>
</evidence>
<dbReference type="InterPro" id="IPR013929">
    <property type="entry name" value="RPAP1_C"/>
</dbReference>
<evidence type="ECO:0000313" key="10">
    <source>
        <dbReference type="Proteomes" id="UP000078200"/>
    </source>
</evidence>
<name>A0A1A9URM2_GLOAU</name>
<dbReference type="AlphaFoldDB" id="A0A1A9URM2"/>
<dbReference type="VEuPathDB" id="VectorBase:GAUT013101"/>
<proteinExistence type="inferred from homology"/>
<evidence type="ECO:0000256" key="3">
    <source>
        <dbReference type="ARBA" id="ARBA00023163"/>
    </source>
</evidence>
<dbReference type="InterPro" id="IPR039913">
    <property type="entry name" value="RPAP1/Rba50"/>
</dbReference>
<dbReference type="Proteomes" id="UP000078200">
    <property type="component" value="Unassembled WGS sequence"/>
</dbReference>
<evidence type="ECO:0000313" key="9">
    <source>
        <dbReference type="EnsemblMetazoa" id="GAUT013101-PA"/>
    </source>
</evidence>
<dbReference type="Pfam" id="PF08620">
    <property type="entry name" value="RPAP1_C"/>
    <property type="match status" value="1"/>
</dbReference>
<dbReference type="STRING" id="7395.A0A1A9URM2"/>
<keyword evidence="4" id="KW-0539">Nucleus</keyword>
<evidence type="ECO:0000256" key="5">
    <source>
        <dbReference type="SAM" id="MobiDB-lite"/>
    </source>
</evidence>
<evidence type="ECO:0000259" key="8">
    <source>
        <dbReference type="Pfam" id="PF25766"/>
    </source>
</evidence>
<evidence type="ECO:0000259" key="6">
    <source>
        <dbReference type="Pfam" id="PF08620"/>
    </source>
</evidence>
<evidence type="ECO:0000256" key="2">
    <source>
        <dbReference type="ARBA" id="ARBA00009953"/>
    </source>
</evidence>
<dbReference type="GO" id="GO:0006366">
    <property type="term" value="P:transcription by RNA polymerase II"/>
    <property type="evidence" value="ECO:0007669"/>
    <property type="project" value="InterPro"/>
</dbReference>
<dbReference type="Pfam" id="PF08621">
    <property type="entry name" value="RPAP1_N"/>
    <property type="match status" value="1"/>
</dbReference>
<keyword evidence="3" id="KW-0804">Transcription</keyword>
<dbReference type="InterPro" id="IPR013930">
    <property type="entry name" value="RPAP1_N"/>
</dbReference>
<reference evidence="9" key="1">
    <citation type="submission" date="2020-05" db="UniProtKB">
        <authorList>
            <consortium name="EnsemblMetazoa"/>
        </authorList>
    </citation>
    <scope>IDENTIFICATION</scope>
    <source>
        <strain evidence="9">TTRI</strain>
    </source>
</reference>
<dbReference type="PANTHER" id="PTHR21483">
    <property type="entry name" value="RNA POLYMERASE II-ASSOCIATED PROTEIN 1"/>
    <property type="match status" value="1"/>
</dbReference>
<dbReference type="InterPro" id="IPR057989">
    <property type="entry name" value="TPR_RPAP1/MINIYO-like"/>
</dbReference>
<dbReference type="EnsemblMetazoa" id="GAUT013101-RA">
    <property type="protein sequence ID" value="GAUT013101-PA"/>
    <property type="gene ID" value="GAUT013101"/>
</dbReference>
<feature type="domain" description="RPAP1 C-terminal" evidence="6">
    <location>
        <begin position="319"/>
        <end position="386"/>
    </location>
</feature>
<evidence type="ECO:0008006" key="11">
    <source>
        <dbReference type="Google" id="ProtNLM"/>
    </source>
</evidence>
<protein>
    <recommendedName>
        <fullName evidence="11">RNA polymerase II-associated protein 1</fullName>
    </recommendedName>
</protein>
<feature type="domain" description="RPAP1/MINIYO-like TPR repeats" evidence="8">
    <location>
        <begin position="1001"/>
        <end position="1216"/>
    </location>
</feature>
<comment type="similarity">
    <text evidence="2">Belongs to the RPAP1 family.</text>
</comment>
<comment type="subcellular location">
    <subcellularLocation>
        <location evidence="1">Nucleus</location>
    </subcellularLocation>
</comment>
<organism evidence="9 10">
    <name type="scientific">Glossina austeni</name>
    <name type="common">Savannah tsetse fly</name>
    <dbReference type="NCBI Taxonomy" id="7395"/>
    <lineage>
        <taxon>Eukaryota</taxon>
        <taxon>Metazoa</taxon>
        <taxon>Ecdysozoa</taxon>
        <taxon>Arthropoda</taxon>
        <taxon>Hexapoda</taxon>
        <taxon>Insecta</taxon>
        <taxon>Pterygota</taxon>
        <taxon>Neoptera</taxon>
        <taxon>Endopterygota</taxon>
        <taxon>Diptera</taxon>
        <taxon>Brachycera</taxon>
        <taxon>Muscomorpha</taxon>
        <taxon>Hippoboscoidea</taxon>
        <taxon>Glossinidae</taxon>
        <taxon>Glossina</taxon>
    </lineage>
</organism>
<keyword evidence="10" id="KW-1185">Reference proteome</keyword>
<dbReference type="PANTHER" id="PTHR21483:SF18">
    <property type="entry name" value="RNA POLYMERASE II-ASSOCIATED PROTEIN 1"/>
    <property type="match status" value="1"/>
</dbReference>
<feature type="domain" description="RPAP1 N-terminal" evidence="7">
    <location>
        <begin position="200"/>
        <end position="240"/>
    </location>
</feature>
<accession>A0A1A9URM2</accession>
<dbReference type="Pfam" id="PF25766">
    <property type="entry name" value="TPR_RPAP1"/>
    <property type="match status" value="1"/>
</dbReference>
<sequence>MMKRPKRGETEADILRMQQEFLAEKAKNPKIKPAAQVVKIPKSSKQSLFAKSRRKNSEGNATPASLRLAPSDNVFQREIILDKIHTNIKGEVNTEQHADVVADTIIGDIVEKVVKQPKYHSFLGCQEGHAFPVVEKMKLTTPKAFNNGKSIFAQIMGQNVKRAINENHETIETEEYNLRPSKDELDVVFDDGKTGGEEFEENLKILREMTEEEILKEKQTLMESLDPSIIALLNKKHKERLHHFKEPQKKNAVMNSMDSSDSLEATMVDLHSSNAAVPLIKRGAAEEWIHFDVVEKDKLEWMSVVRNQKQKLKPGQKFEARFDWKGVLLPFSPDEADDKDERELYLHGDEPQRPGYTLQELFRLARSHIIQQRMSAFSAIAGMLSIYQQGFYDETLDLPITKIFFLLRFGFDDNNPAILEVVAKALAYLFYNETDEFLLDFCYENPGCHWQPTLQVLKTDSDLEDSSSVENLQKQLAQLQISSSSSQTFMRADVEENEEESKSFMTDFQLCDADLIEGLVRTNALYRIRYILNTIKPQNSCVISCFKMLIRLARSGEDIAMKIANDVDLMKCLYQNFLPKLAVVEITEKQARLLYGYPQHLCLKLFRIMISTKLIIASKVCDSKLIDVLDNYLSCRDDLQNKLIKIQIECLRILKCLLLLRMDRDSSDNFCFRKFLPAFRYMLEWHFNHLIYEEGGPYLIRQHAAAIFMCIASTTGPVGREAITLLTDVLHDCSCKWFHTATRAGVMEFSQATLLNACLNVVIWYKRHFDPTRFHNFVNKYVKAFIESESFQKFAENIVHSSLILHDSVDRRNVYQPLPNVGSIALHPCGPQLIISQKYPTYFLSSLWRLMELYLECNNKIIFESLLRPAILEPLVKFLHSITARCNRYLATNFFTKMELKFVHQLLCFKGLETYFQTSEMLQIVYNFLSCLTAEYVSEIEQLFEKIIFNPHYVKASKGVLDQWRHTCLELVYPHYIVVQPNELSLALPFSQLPILPPDWPYFQLRLILQRFLQNVQQNSLVVFSERQVLQMTLSFVTQLEECNRELRIVAPTEKLMYLMIAFMGPDSNFLDSDIHEMLQQHLLKFYAESKNIKFDFDAVYPGKCKFENLYALFIDHFQAVSYGDQLFSSLVMVPLAQKYDHKWRRRVWSDYASALRFLNCEENLLIGGLSAYLEPAEEEESLLKAYNQALNTNLLSLNSVPYKIAKHHVDQFKQRNMIRLQNSKLIKDF</sequence>
<evidence type="ECO:0000256" key="4">
    <source>
        <dbReference type="ARBA" id="ARBA00023242"/>
    </source>
</evidence>